<evidence type="ECO:0000313" key="1">
    <source>
        <dbReference type="EMBL" id="KKQ36866.1"/>
    </source>
</evidence>
<accession>A0A0G0K8D2</accession>
<proteinExistence type="predicted"/>
<dbReference type="InterPro" id="IPR010921">
    <property type="entry name" value="Trp_repressor/repl_initiator"/>
</dbReference>
<comment type="caution">
    <text evidence="1">The sequence shown here is derived from an EMBL/GenBank/DDBJ whole genome shotgun (WGS) entry which is preliminary data.</text>
</comment>
<dbReference type="InterPro" id="IPR038116">
    <property type="entry name" value="TrpR-like_sf"/>
</dbReference>
<dbReference type="SUPFAM" id="SSF48295">
    <property type="entry name" value="TrpR-like"/>
    <property type="match status" value="1"/>
</dbReference>
<dbReference type="NCBIfam" id="TIGR02531">
    <property type="entry name" value="yecD_yerC"/>
    <property type="match status" value="1"/>
</dbReference>
<dbReference type="Proteomes" id="UP000034591">
    <property type="component" value="Unassembled WGS sequence"/>
</dbReference>
<dbReference type="InterPro" id="IPR000831">
    <property type="entry name" value="Trp_repress"/>
</dbReference>
<dbReference type="PANTHER" id="PTHR40080:SF1">
    <property type="entry name" value="TRPR-LIKE PROTEIN YERC_YECD"/>
    <property type="match status" value="1"/>
</dbReference>
<name>A0A0G0K8D2_9BACT</name>
<dbReference type="AlphaFoldDB" id="A0A0G0K8D2"/>
<dbReference type="EMBL" id="LBTI01000034">
    <property type="protein sequence ID" value="KKQ36866.1"/>
    <property type="molecule type" value="Genomic_DNA"/>
</dbReference>
<evidence type="ECO:0008006" key="3">
    <source>
        <dbReference type="Google" id="ProtNLM"/>
    </source>
</evidence>
<dbReference type="GO" id="GO:0043565">
    <property type="term" value="F:sequence-specific DNA binding"/>
    <property type="evidence" value="ECO:0007669"/>
    <property type="project" value="InterPro"/>
</dbReference>
<dbReference type="Pfam" id="PF01371">
    <property type="entry name" value="Trp_repressor"/>
    <property type="match status" value="1"/>
</dbReference>
<sequence length="195" mass="22801">MVVMYYTKGSSKLTSTKRKGLILNLCRALCVLKSPKEVADAITDLLTPKEVETIAKRLEIAEDLVKGIDYSTIRKDLKVGFSTIARVNTWLNISGDGFKIMISRKKKSQKPISEEEMYDPYNWRNIKRRYSLYFWPWMIFEEFARSADYKEKEKIKNIIERMQLKADRFTGKTNKELYEFFASQFSSSKTGKSKL</sequence>
<gene>
    <name evidence="1" type="ORF">US53_C0034G0001</name>
</gene>
<dbReference type="Gene3D" id="1.10.1270.10">
    <property type="entry name" value="TrpR-like"/>
    <property type="match status" value="1"/>
</dbReference>
<protein>
    <recommendedName>
        <fullName evidence="3">TrpR like protein, YerC/YecD</fullName>
    </recommendedName>
</protein>
<dbReference type="InterPro" id="IPR013368">
    <property type="entry name" value="YecD_YerC"/>
</dbReference>
<evidence type="ECO:0000313" key="2">
    <source>
        <dbReference type="Proteomes" id="UP000034591"/>
    </source>
</evidence>
<reference evidence="1 2" key="1">
    <citation type="journal article" date="2015" name="Nature">
        <title>rRNA introns, odd ribosomes, and small enigmatic genomes across a large radiation of phyla.</title>
        <authorList>
            <person name="Brown C.T."/>
            <person name="Hug L.A."/>
            <person name="Thomas B.C."/>
            <person name="Sharon I."/>
            <person name="Castelle C.J."/>
            <person name="Singh A."/>
            <person name="Wilkins M.J."/>
            <person name="Williams K.H."/>
            <person name="Banfield J.F."/>
        </authorList>
    </citation>
    <scope>NUCLEOTIDE SEQUENCE [LARGE SCALE GENOMIC DNA]</scope>
</reference>
<dbReference type="PANTHER" id="PTHR40080">
    <property type="entry name" value="LMO1763 PROTEIN"/>
    <property type="match status" value="1"/>
</dbReference>
<organism evidence="1 2">
    <name type="scientific">Candidatus Woesebacteria bacterium GW2011_GWA1_37_7</name>
    <dbReference type="NCBI Taxonomy" id="1618545"/>
    <lineage>
        <taxon>Bacteria</taxon>
        <taxon>Candidatus Woeseibacteriota</taxon>
    </lineage>
</organism>
<dbReference type="STRING" id="1618545.US53_C0034G0001"/>
<dbReference type="GO" id="GO:0003700">
    <property type="term" value="F:DNA-binding transcription factor activity"/>
    <property type="evidence" value="ECO:0007669"/>
    <property type="project" value="InterPro"/>
</dbReference>